<evidence type="ECO:0000256" key="1">
    <source>
        <dbReference type="SAM" id="MobiDB-lite"/>
    </source>
</evidence>
<protein>
    <submittedName>
        <fullName evidence="2">Uncharacterized protein</fullName>
    </submittedName>
</protein>
<accession>A0A3R7LZL8</accession>
<reference evidence="2 3" key="2">
    <citation type="submission" date="2019-01" db="EMBL/GenBank/DDBJ databases">
        <title>The decoding of complex shrimp genome reveals the adaptation for benthos swimmer, frequently molting mechanism and breeding impact on genome.</title>
        <authorList>
            <person name="Sun Y."/>
            <person name="Gao Y."/>
            <person name="Yu Y."/>
        </authorList>
    </citation>
    <scope>NUCLEOTIDE SEQUENCE [LARGE SCALE GENOMIC DNA]</scope>
    <source>
        <tissue evidence="2">Muscle</tissue>
    </source>
</reference>
<feature type="compositionally biased region" description="Polar residues" evidence="1">
    <location>
        <begin position="557"/>
        <end position="574"/>
    </location>
</feature>
<comment type="caution">
    <text evidence="2">The sequence shown here is derived from an EMBL/GenBank/DDBJ whole genome shotgun (WGS) entry which is preliminary data.</text>
</comment>
<feature type="compositionally biased region" description="Basic and acidic residues" evidence="1">
    <location>
        <begin position="500"/>
        <end position="511"/>
    </location>
</feature>
<feature type="region of interest" description="Disordered" evidence="1">
    <location>
        <begin position="1"/>
        <end position="110"/>
    </location>
</feature>
<feature type="compositionally biased region" description="Polar residues" evidence="1">
    <location>
        <begin position="279"/>
        <end position="294"/>
    </location>
</feature>
<gene>
    <name evidence="2" type="ORF">C7M84_018859</name>
</gene>
<sequence>MFPPGPSAHQSSLLSGPSPIPKATSPRDVSRSPRPAYSKALPQVPRSPYQWLAPRTRILPRFPRPTTEGSLPGTLFPQVCAHTKAPRSRSPPAHTEGTLPHGPLAPEVRSPVSQGISLQVARPLSVEGSRPQDLFPPAGRSPFVDTKASPPPVRRPDDIALKDNQVCLILPHGRPSSRPGPSAAPVAQEHPPFSPRTLFSRQIASAHTNECSPRSLGPYREGPSPGPLPAPGPSPITHKGTSPRGPFHSKPGPSAHTEGASAILPRSLGPIPRHRPRRTSSLPGPSPYQGSASIRGSLGRIPRHLPHVYLSLQVLCRIPRAPLPQVLGRLPSASYLYPGTRLRHQVPFGPHNARLLSSSLAISEEATVPRRTCLPQVPRPYQGSLPLGRLAGAYIRRLPSPRRLVFPSPVGPSLPKATSLRSLGPYLKAVLLPPGRSFAPGPSAIPMVWRLLSLAGPSAAVTEGSLARQVRLRAMTRHLPPRTFLPRISSATIQGHRRFSPMDHLPREGALGKHTKGTYPSGPLEPITKGTIARSTTRTRHVAGEAPSSRSAWRPHTQGTSPQDLASPESITPD</sequence>
<feature type="region of interest" description="Disordered" evidence="1">
    <location>
        <begin position="206"/>
        <end position="295"/>
    </location>
</feature>
<reference evidence="2 3" key="1">
    <citation type="submission" date="2018-04" db="EMBL/GenBank/DDBJ databases">
        <authorList>
            <person name="Zhang X."/>
            <person name="Yuan J."/>
            <person name="Li F."/>
            <person name="Xiang J."/>
        </authorList>
    </citation>
    <scope>NUCLEOTIDE SEQUENCE [LARGE SCALE GENOMIC DNA]</scope>
    <source>
        <tissue evidence="2">Muscle</tissue>
    </source>
</reference>
<feature type="region of interest" description="Disordered" evidence="1">
    <location>
        <begin position="122"/>
        <end position="194"/>
    </location>
</feature>
<proteinExistence type="predicted"/>
<keyword evidence="3" id="KW-1185">Reference proteome</keyword>
<feature type="compositionally biased region" description="Low complexity" evidence="1">
    <location>
        <begin position="173"/>
        <end position="185"/>
    </location>
</feature>
<dbReference type="EMBL" id="QCYY01003464">
    <property type="protein sequence ID" value="ROT63267.1"/>
    <property type="molecule type" value="Genomic_DNA"/>
</dbReference>
<feature type="region of interest" description="Disordered" evidence="1">
    <location>
        <begin position="499"/>
        <end position="574"/>
    </location>
</feature>
<organism evidence="2 3">
    <name type="scientific">Penaeus vannamei</name>
    <name type="common">Whiteleg shrimp</name>
    <name type="synonym">Litopenaeus vannamei</name>
    <dbReference type="NCBI Taxonomy" id="6689"/>
    <lineage>
        <taxon>Eukaryota</taxon>
        <taxon>Metazoa</taxon>
        <taxon>Ecdysozoa</taxon>
        <taxon>Arthropoda</taxon>
        <taxon>Crustacea</taxon>
        <taxon>Multicrustacea</taxon>
        <taxon>Malacostraca</taxon>
        <taxon>Eumalacostraca</taxon>
        <taxon>Eucarida</taxon>
        <taxon>Decapoda</taxon>
        <taxon>Dendrobranchiata</taxon>
        <taxon>Penaeoidea</taxon>
        <taxon>Penaeidae</taxon>
        <taxon>Penaeus</taxon>
    </lineage>
</organism>
<name>A0A3R7LZL8_PENVA</name>
<dbReference type="Proteomes" id="UP000283509">
    <property type="component" value="Unassembled WGS sequence"/>
</dbReference>
<feature type="compositionally biased region" description="Pro residues" evidence="1">
    <location>
        <begin position="224"/>
        <end position="234"/>
    </location>
</feature>
<evidence type="ECO:0000313" key="2">
    <source>
        <dbReference type="EMBL" id="ROT63267.1"/>
    </source>
</evidence>
<evidence type="ECO:0000313" key="3">
    <source>
        <dbReference type="Proteomes" id="UP000283509"/>
    </source>
</evidence>
<dbReference type="AlphaFoldDB" id="A0A3R7LZL8"/>